<keyword evidence="3" id="KW-0560">Oxidoreductase</keyword>
<keyword evidence="1" id="KW-0001">2Fe-2S</keyword>
<proteinExistence type="predicted"/>
<keyword evidence="5" id="KW-0411">Iron-sulfur</keyword>
<evidence type="ECO:0000313" key="8">
    <source>
        <dbReference type="Proteomes" id="UP000283993"/>
    </source>
</evidence>
<dbReference type="SUPFAM" id="SSF47741">
    <property type="entry name" value="CO dehydrogenase ISP C-domain like"/>
    <property type="match status" value="1"/>
</dbReference>
<evidence type="ECO:0000256" key="5">
    <source>
        <dbReference type="ARBA" id="ARBA00023014"/>
    </source>
</evidence>
<reference evidence="7 8" key="1">
    <citation type="submission" date="2013-10" db="EMBL/GenBank/DDBJ databases">
        <title>Salinisphaera orenii MK-B5 Genome Sequencing.</title>
        <authorList>
            <person name="Lai Q."/>
            <person name="Li C."/>
            <person name="Shao Z."/>
        </authorList>
    </citation>
    <scope>NUCLEOTIDE SEQUENCE [LARGE SCALE GENOMIC DNA]</scope>
    <source>
        <strain evidence="7 8">MK-B5</strain>
    </source>
</reference>
<dbReference type="SUPFAM" id="SSF54292">
    <property type="entry name" value="2Fe-2S ferredoxin-like"/>
    <property type="match status" value="1"/>
</dbReference>
<gene>
    <name evidence="7" type="ORF">SAOR_07015</name>
</gene>
<dbReference type="InterPro" id="IPR006058">
    <property type="entry name" value="2Fe2S_fd_BS"/>
</dbReference>
<dbReference type="Gene3D" id="3.10.20.30">
    <property type="match status" value="1"/>
</dbReference>
<dbReference type="InterPro" id="IPR051452">
    <property type="entry name" value="Diverse_Oxidoreductases"/>
</dbReference>
<dbReference type="GO" id="GO:0016491">
    <property type="term" value="F:oxidoreductase activity"/>
    <property type="evidence" value="ECO:0007669"/>
    <property type="project" value="UniProtKB-KW"/>
</dbReference>
<dbReference type="InterPro" id="IPR002888">
    <property type="entry name" value="2Fe-2S-bd"/>
</dbReference>
<dbReference type="PROSITE" id="PS51085">
    <property type="entry name" value="2FE2S_FER_2"/>
    <property type="match status" value="1"/>
</dbReference>
<dbReference type="Gene3D" id="1.10.150.120">
    <property type="entry name" value="[2Fe-2S]-binding domain"/>
    <property type="match status" value="1"/>
</dbReference>
<dbReference type="GO" id="GO:0046872">
    <property type="term" value="F:metal ion binding"/>
    <property type="evidence" value="ECO:0007669"/>
    <property type="project" value="UniProtKB-KW"/>
</dbReference>
<dbReference type="EMBL" id="AYKH01000012">
    <property type="protein sequence ID" value="ROO27603.1"/>
    <property type="molecule type" value="Genomic_DNA"/>
</dbReference>
<dbReference type="Pfam" id="PF01799">
    <property type="entry name" value="Fer2_2"/>
    <property type="match status" value="1"/>
</dbReference>
<dbReference type="InterPro" id="IPR036010">
    <property type="entry name" value="2Fe-2S_ferredoxin-like_sf"/>
</dbReference>
<evidence type="ECO:0000256" key="3">
    <source>
        <dbReference type="ARBA" id="ARBA00023002"/>
    </source>
</evidence>
<dbReference type="GO" id="GO:0051537">
    <property type="term" value="F:2 iron, 2 sulfur cluster binding"/>
    <property type="evidence" value="ECO:0007669"/>
    <property type="project" value="UniProtKB-KW"/>
</dbReference>
<accession>A0A423PPT9</accession>
<evidence type="ECO:0000256" key="1">
    <source>
        <dbReference type="ARBA" id="ARBA00022714"/>
    </source>
</evidence>
<organism evidence="7 8">
    <name type="scientific">Salinisphaera orenii MK-B5</name>
    <dbReference type="NCBI Taxonomy" id="856730"/>
    <lineage>
        <taxon>Bacteria</taxon>
        <taxon>Pseudomonadati</taxon>
        <taxon>Pseudomonadota</taxon>
        <taxon>Gammaproteobacteria</taxon>
        <taxon>Salinisphaerales</taxon>
        <taxon>Salinisphaeraceae</taxon>
        <taxon>Salinisphaera</taxon>
    </lineage>
</organism>
<sequence length="155" mass="16586">MAQFTLRVNDETREVDVAPETPLLYVLRNELGLTATRYGCGKAQCGACMVVMDGEATPSCVVPVVAAAEQPVLTLEGLADGDRLDPLQQAFIDGQAVQCGFCITGMIMSAHALLERTPRPSRAEIKQALASNLCGCGTHRRIVRAVERAAERLSA</sequence>
<dbReference type="PANTHER" id="PTHR44379">
    <property type="entry name" value="OXIDOREDUCTASE WITH IRON-SULFUR SUBUNIT"/>
    <property type="match status" value="1"/>
</dbReference>
<evidence type="ECO:0000256" key="4">
    <source>
        <dbReference type="ARBA" id="ARBA00023004"/>
    </source>
</evidence>
<feature type="domain" description="2Fe-2S ferredoxin-type" evidence="6">
    <location>
        <begin position="2"/>
        <end position="78"/>
    </location>
</feature>
<evidence type="ECO:0000313" key="7">
    <source>
        <dbReference type="EMBL" id="ROO27603.1"/>
    </source>
</evidence>
<keyword evidence="4" id="KW-0408">Iron</keyword>
<protein>
    <submittedName>
        <fullName evidence="7">(2Fe-2S)-binding protein</fullName>
    </submittedName>
</protein>
<dbReference type="InterPro" id="IPR001041">
    <property type="entry name" value="2Fe-2S_ferredoxin-type"/>
</dbReference>
<name>A0A423PPT9_9GAMM</name>
<dbReference type="RefSeq" id="WP_123630796.1">
    <property type="nucleotide sequence ID" value="NZ_AYKH01000012.1"/>
</dbReference>
<dbReference type="PANTHER" id="PTHR44379:SF6">
    <property type="entry name" value="BLR6046 PROTEIN"/>
    <property type="match status" value="1"/>
</dbReference>
<comment type="caution">
    <text evidence="7">The sequence shown here is derived from an EMBL/GenBank/DDBJ whole genome shotgun (WGS) entry which is preliminary data.</text>
</comment>
<evidence type="ECO:0000256" key="2">
    <source>
        <dbReference type="ARBA" id="ARBA00022723"/>
    </source>
</evidence>
<dbReference type="Proteomes" id="UP000283993">
    <property type="component" value="Unassembled WGS sequence"/>
</dbReference>
<dbReference type="Pfam" id="PF00111">
    <property type="entry name" value="Fer2"/>
    <property type="match status" value="1"/>
</dbReference>
<dbReference type="InterPro" id="IPR012675">
    <property type="entry name" value="Beta-grasp_dom_sf"/>
</dbReference>
<dbReference type="CDD" id="cd00207">
    <property type="entry name" value="fer2"/>
    <property type="match status" value="1"/>
</dbReference>
<dbReference type="PROSITE" id="PS00197">
    <property type="entry name" value="2FE2S_FER_1"/>
    <property type="match status" value="1"/>
</dbReference>
<keyword evidence="2" id="KW-0479">Metal-binding</keyword>
<evidence type="ECO:0000259" key="6">
    <source>
        <dbReference type="PROSITE" id="PS51085"/>
    </source>
</evidence>
<keyword evidence="8" id="KW-1185">Reference proteome</keyword>
<dbReference type="InterPro" id="IPR036884">
    <property type="entry name" value="2Fe-2S-bd_dom_sf"/>
</dbReference>
<dbReference type="AlphaFoldDB" id="A0A423PPT9"/>